<evidence type="ECO:0000313" key="2">
    <source>
        <dbReference type="EnsemblMetazoa" id="CLYHEMP013623.1"/>
    </source>
</evidence>
<keyword evidence="3" id="KW-1185">Reference proteome</keyword>
<dbReference type="AlphaFoldDB" id="A0A7M5WVS0"/>
<proteinExistence type="predicted"/>
<feature type="transmembrane region" description="Helical" evidence="1">
    <location>
        <begin position="28"/>
        <end position="47"/>
    </location>
</feature>
<feature type="transmembrane region" description="Helical" evidence="1">
    <location>
        <begin position="354"/>
        <end position="383"/>
    </location>
</feature>
<evidence type="ECO:0000313" key="3">
    <source>
        <dbReference type="Proteomes" id="UP000594262"/>
    </source>
</evidence>
<organism evidence="2 3">
    <name type="scientific">Clytia hemisphaerica</name>
    <dbReference type="NCBI Taxonomy" id="252671"/>
    <lineage>
        <taxon>Eukaryota</taxon>
        <taxon>Metazoa</taxon>
        <taxon>Cnidaria</taxon>
        <taxon>Hydrozoa</taxon>
        <taxon>Hydroidolina</taxon>
        <taxon>Leptothecata</taxon>
        <taxon>Obeliida</taxon>
        <taxon>Clytiidae</taxon>
        <taxon>Clytia</taxon>
    </lineage>
</organism>
<dbReference type="OrthoDB" id="5989844at2759"/>
<dbReference type="EnsemblMetazoa" id="CLYHEMT013623.1">
    <property type="protein sequence ID" value="CLYHEMP013623.1"/>
    <property type="gene ID" value="CLYHEMG013623"/>
</dbReference>
<dbReference type="Proteomes" id="UP000594262">
    <property type="component" value="Unplaced"/>
</dbReference>
<evidence type="ECO:0000256" key="1">
    <source>
        <dbReference type="SAM" id="Phobius"/>
    </source>
</evidence>
<name>A0A7M5WVS0_9CNID</name>
<keyword evidence="1" id="KW-1133">Transmembrane helix</keyword>
<feature type="transmembrane region" description="Helical" evidence="1">
    <location>
        <begin position="284"/>
        <end position="305"/>
    </location>
</feature>
<feature type="transmembrane region" description="Helical" evidence="1">
    <location>
        <begin position="170"/>
        <end position="192"/>
    </location>
</feature>
<feature type="transmembrane region" description="Helical" evidence="1">
    <location>
        <begin position="251"/>
        <end position="272"/>
    </location>
</feature>
<accession>A0A7M5WVS0</accession>
<keyword evidence="1" id="KW-0812">Transmembrane</keyword>
<feature type="transmembrane region" description="Helical" evidence="1">
    <location>
        <begin position="436"/>
        <end position="466"/>
    </location>
</feature>
<feature type="transmembrane region" description="Helical" evidence="1">
    <location>
        <begin position="204"/>
        <end position="226"/>
    </location>
</feature>
<feature type="transmembrane region" description="Helical" evidence="1">
    <location>
        <begin position="395"/>
        <end position="416"/>
    </location>
</feature>
<keyword evidence="1" id="KW-0472">Membrane</keyword>
<protein>
    <submittedName>
        <fullName evidence="2">Uncharacterized protein</fullName>
    </submittedName>
</protein>
<reference evidence="2" key="1">
    <citation type="submission" date="2021-01" db="UniProtKB">
        <authorList>
            <consortium name="EnsemblMetazoa"/>
        </authorList>
    </citation>
    <scope>IDENTIFICATION</scope>
</reference>
<sequence length="470" mass="54556">MWRLPKRTFSIIFSHNQCLDKSFCQYSWTVWFGYVFLAALICSFFLFNKDVWNRIKNGKGSINSESFETEEFLSDTDTTNELLISHSPFHKKSPQSYQLPGFIKITFFFYQTASIIRVVASAKTYYHMPTIVSFFFTFFNIKLDFNTIFIKVCPLCTNSMVIMDALKSSLSLACLIMLTLAIIVCGLLKCLLKRKCESFLRRLKGAYVNVLLLSYSNISVFCLRNIHCVEIAGESYLHVQASIKCYTDWQYLIMAVIALWVVPFPLVLYTGCRTLRSYRISPNEFLMILTIPPLSLFFLVIRPLAFTQYHFVFDQATLEEKDQILGVLNGPFKLNFKNQESHLVWEPVLILRRLLLIVTTTFISSPIIKLYPVGLLFFSFAVHDFVQNPFDNQKLNFIQNVSMALLCLLTLFNTFWAVTNSVDLLQDRIDHILGEILLACEAFILCFPIVCMVIYLIYKFILIFCFRNKK</sequence>